<dbReference type="Proteomes" id="UP001066276">
    <property type="component" value="Chromosome 4_1"/>
</dbReference>
<proteinExistence type="predicted"/>
<sequence length="121" mass="13677">MHRGQVHRKAPELYVPVRENHKCTFAVAGSKPSLAASLRNFPQNKPNVSHVVIITSFRYYGIRFLLSSTFYLERPQRVLCNGLVLTVTLSPAVPDTVLQLVSCFQCQLFLGFTPLRKAAFR</sequence>
<protein>
    <submittedName>
        <fullName evidence="1">Uncharacterized protein</fullName>
    </submittedName>
</protein>
<comment type="caution">
    <text evidence="1">The sequence shown here is derived from an EMBL/GenBank/DDBJ whole genome shotgun (WGS) entry which is preliminary data.</text>
</comment>
<reference evidence="1" key="1">
    <citation type="journal article" date="2022" name="bioRxiv">
        <title>Sequencing and chromosome-scale assembly of the giantPleurodeles waltlgenome.</title>
        <authorList>
            <person name="Brown T."/>
            <person name="Elewa A."/>
            <person name="Iarovenko S."/>
            <person name="Subramanian E."/>
            <person name="Araus A.J."/>
            <person name="Petzold A."/>
            <person name="Susuki M."/>
            <person name="Suzuki K.-i.T."/>
            <person name="Hayashi T."/>
            <person name="Toyoda A."/>
            <person name="Oliveira C."/>
            <person name="Osipova E."/>
            <person name="Leigh N.D."/>
            <person name="Simon A."/>
            <person name="Yun M.H."/>
        </authorList>
    </citation>
    <scope>NUCLEOTIDE SEQUENCE</scope>
    <source>
        <strain evidence="1">20211129_DDA</strain>
        <tissue evidence="1">Liver</tissue>
    </source>
</reference>
<evidence type="ECO:0000313" key="2">
    <source>
        <dbReference type="Proteomes" id="UP001066276"/>
    </source>
</evidence>
<gene>
    <name evidence="1" type="ORF">NDU88_002118</name>
</gene>
<dbReference type="EMBL" id="JANPWB010000007">
    <property type="protein sequence ID" value="KAJ1170237.1"/>
    <property type="molecule type" value="Genomic_DNA"/>
</dbReference>
<evidence type="ECO:0000313" key="1">
    <source>
        <dbReference type="EMBL" id="KAJ1170237.1"/>
    </source>
</evidence>
<organism evidence="1 2">
    <name type="scientific">Pleurodeles waltl</name>
    <name type="common">Iberian ribbed newt</name>
    <dbReference type="NCBI Taxonomy" id="8319"/>
    <lineage>
        <taxon>Eukaryota</taxon>
        <taxon>Metazoa</taxon>
        <taxon>Chordata</taxon>
        <taxon>Craniata</taxon>
        <taxon>Vertebrata</taxon>
        <taxon>Euteleostomi</taxon>
        <taxon>Amphibia</taxon>
        <taxon>Batrachia</taxon>
        <taxon>Caudata</taxon>
        <taxon>Salamandroidea</taxon>
        <taxon>Salamandridae</taxon>
        <taxon>Pleurodelinae</taxon>
        <taxon>Pleurodeles</taxon>
    </lineage>
</organism>
<dbReference type="AlphaFoldDB" id="A0AAV7T2K2"/>
<keyword evidence="2" id="KW-1185">Reference proteome</keyword>
<name>A0AAV7T2K2_PLEWA</name>
<accession>A0AAV7T2K2</accession>